<dbReference type="AlphaFoldDB" id="A0A944QTW7"/>
<dbReference type="InterPro" id="IPR013479">
    <property type="entry name" value="ADP-ribosyl_diN_reduct_hydro"/>
</dbReference>
<dbReference type="EMBL" id="JAHHGM010000016">
    <property type="protein sequence ID" value="MBT2990393.1"/>
    <property type="molecule type" value="Genomic_DNA"/>
</dbReference>
<keyword evidence="1" id="KW-0460">Magnesium</keyword>
<dbReference type="InterPro" id="IPR005502">
    <property type="entry name" value="Ribosyl_crysJ1"/>
</dbReference>
<dbReference type="InterPro" id="IPR036705">
    <property type="entry name" value="Ribosyl_crysJ1_sf"/>
</dbReference>
<comment type="cofactor">
    <cofactor evidence="1">
        <name>Mg(2+)</name>
        <dbReference type="ChEBI" id="CHEBI:18420"/>
    </cofactor>
    <text evidence="1">Binds 2 magnesium ions per subunit.</text>
</comment>
<dbReference type="Proteomes" id="UP000770889">
    <property type="component" value="Unassembled WGS sequence"/>
</dbReference>
<reference evidence="2 3" key="1">
    <citation type="submission" date="2021-05" db="EMBL/GenBank/DDBJ databases">
        <title>Genetic and Functional Diversity in Clade A Lucinid endosymbionts from the Bahamas.</title>
        <authorList>
            <person name="Giani N.M."/>
            <person name="Engel A.S."/>
            <person name="Campbell B.J."/>
        </authorList>
    </citation>
    <scope>NUCLEOTIDE SEQUENCE [LARGE SCALE GENOMIC DNA]</scope>
    <source>
        <strain evidence="2">LUC16012Gg_MoonRockCtena</strain>
    </source>
</reference>
<dbReference type="EC" id="3.2.2.24" evidence="2"/>
<dbReference type="NCBIfam" id="TIGR02662">
    <property type="entry name" value="dinitro_DRAG"/>
    <property type="match status" value="1"/>
</dbReference>
<feature type="binding site" evidence="1">
    <location>
        <position position="256"/>
    </location>
    <ligand>
        <name>Mg(2+)</name>
        <dbReference type="ChEBI" id="CHEBI:18420"/>
        <label>1</label>
    </ligand>
</feature>
<dbReference type="Pfam" id="PF03747">
    <property type="entry name" value="ADP_ribosyl_GH"/>
    <property type="match status" value="1"/>
</dbReference>
<organism evidence="2 3">
    <name type="scientific">Candidatus Thiodiazotropha taylori</name>
    <dbReference type="NCBI Taxonomy" id="2792791"/>
    <lineage>
        <taxon>Bacteria</taxon>
        <taxon>Pseudomonadati</taxon>
        <taxon>Pseudomonadota</taxon>
        <taxon>Gammaproteobacteria</taxon>
        <taxon>Chromatiales</taxon>
        <taxon>Sedimenticolaceae</taxon>
        <taxon>Candidatus Thiodiazotropha</taxon>
    </lineage>
</organism>
<dbReference type="PANTHER" id="PTHR16222">
    <property type="entry name" value="ADP-RIBOSYLGLYCOHYDROLASE"/>
    <property type="match status" value="1"/>
</dbReference>
<gene>
    <name evidence="2" type="primary">draG</name>
    <name evidence="2" type="ORF">KME65_15665</name>
</gene>
<feature type="binding site" evidence="1">
    <location>
        <position position="71"/>
    </location>
    <ligand>
        <name>Mg(2+)</name>
        <dbReference type="ChEBI" id="CHEBI:18420"/>
        <label>1</label>
    </ligand>
</feature>
<evidence type="ECO:0000256" key="1">
    <source>
        <dbReference type="PIRSR" id="PIRSR605502-1"/>
    </source>
</evidence>
<dbReference type="GO" id="GO:0046872">
    <property type="term" value="F:metal ion binding"/>
    <property type="evidence" value="ECO:0007669"/>
    <property type="project" value="UniProtKB-KW"/>
</dbReference>
<feature type="binding site" evidence="1">
    <location>
        <position position="72"/>
    </location>
    <ligand>
        <name>Mg(2+)</name>
        <dbReference type="ChEBI" id="CHEBI:18420"/>
        <label>1</label>
    </ligand>
</feature>
<evidence type="ECO:0000313" key="2">
    <source>
        <dbReference type="EMBL" id="MBT2990393.1"/>
    </source>
</evidence>
<keyword evidence="2" id="KW-0378">Hydrolase</keyword>
<feature type="binding site" evidence="1">
    <location>
        <position position="259"/>
    </location>
    <ligand>
        <name>Mg(2+)</name>
        <dbReference type="ChEBI" id="CHEBI:18420"/>
        <label>1</label>
    </ligand>
</feature>
<evidence type="ECO:0000313" key="3">
    <source>
        <dbReference type="Proteomes" id="UP000770889"/>
    </source>
</evidence>
<dbReference type="SUPFAM" id="SSF101478">
    <property type="entry name" value="ADP-ribosylglycohydrolase"/>
    <property type="match status" value="1"/>
</dbReference>
<feature type="binding site" evidence="1">
    <location>
        <position position="70"/>
    </location>
    <ligand>
        <name>Mg(2+)</name>
        <dbReference type="ChEBI" id="CHEBI:18420"/>
        <label>1</label>
    </ligand>
</feature>
<protein>
    <submittedName>
        <fullName evidence="2">ADP-ribosyl-[dinitrogen reductase] hydrolase</fullName>
        <ecNumber evidence="2">3.2.2.24</ecNumber>
    </submittedName>
</protein>
<feature type="binding site" evidence="1">
    <location>
        <position position="258"/>
    </location>
    <ligand>
        <name>Mg(2+)</name>
        <dbReference type="ChEBI" id="CHEBI:18420"/>
        <label>1</label>
    </ligand>
</feature>
<dbReference type="PANTHER" id="PTHR16222:SF12">
    <property type="entry name" value="ADP-RIBOSYLGLYCOHYDROLASE-RELATED"/>
    <property type="match status" value="1"/>
</dbReference>
<dbReference type="GO" id="GO:0047407">
    <property type="term" value="F:ADP-ribosyl-[dinitrogen reductase] hydrolase activity"/>
    <property type="evidence" value="ECO:0007669"/>
    <property type="project" value="UniProtKB-EC"/>
</dbReference>
<keyword evidence="2" id="KW-0326">Glycosidase</keyword>
<accession>A0A944QTW7</accession>
<name>A0A944QTW7_9GAMM</name>
<comment type="caution">
    <text evidence="2">The sequence shown here is derived from an EMBL/GenBank/DDBJ whole genome shotgun (WGS) entry which is preliminary data.</text>
</comment>
<dbReference type="InterPro" id="IPR050792">
    <property type="entry name" value="ADP-ribosylglycohydrolase"/>
</dbReference>
<proteinExistence type="predicted"/>
<keyword evidence="1" id="KW-0479">Metal-binding</keyword>
<dbReference type="Gene3D" id="1.10.4080.10">
    <property type="entry name" value="ADP-ribosylation/Crystallin J1"/>
    <property type="match status" value="1"/>
</dbReference>
<sequence>MLVTHDHSGEPALSPSLEQRAVGAYVGLAVGDALGATTEFLTPREIREKHGIHDRILGGGWLRLKAGQVTDDTEMSLALGESILAHGGVEDAAVAEAFSQWMRTKPIDIGNTVRRGIVHYRSTGETAVAMNEFDAGNGACMRSLPIALFYCDALHEERVQASRAQSHITHNNPLADAGTETLVEMVVSALKGLEKSLLETMALSLVSRFPLYRFDKRRMENPSGYIVETLRAVFQAFFSNDSYQDILIDLVNRGGDADTTGAIAGMLAGAYYGEEGIPHHWRKSLDIKTMLACRDQALGLLAQGRQIDSTQY</sequence>